<dbReference type="GO" id="GO:0016614">
    <property type="term" value="F:oxidoreductase activity, acting on CH-OH group of donors"/>
    <property type="evidence" value="ECO:0007669"/>
    <property type="project" value="InterPro"/>
</dbReference>
<reference evidence="6 7" key="1">
    <citation type="submission" date="2017-06" db="EMBL/GenBank/DDBJ databases">
        <title>Aedes aegypti genome working group (AGWG) sequencing and assembly.</title>
        <authorList>
            <consortium name="Aedes aegypti Genome Working Group (AGWG)"/>
            <person name="Matthews B.J."/>
        </authorList>
    </citation>
    <scope>NUCLEOTIDE SEQUENCE [LARGE SCALE GENOMIC DNA]</scope>
    <source>
        <strain evidence="6 7">LVP_AGWG</strain>
    </source>
</reference>
<dbReference type="Gene3D" id="3.30.560.10">
    <property type="entry name" value="Glucose Oxidase, domain 3"/>
    <property type="match status" value="1"/>
</dbReference>
<proteinExistence type="inferred from homology"/>
<evidence type="ECO:0000256" key="2">
    <source>
        <dbReference type="PIRSR" id="PIRSR000137-2"/>
    </source>
</evidence>
<dbReference type="VEuPathDB" id="VectorBase:AAEL004009"/>
<dbReference type="PIRSF" id="PIRSF000137">
    <property type="entry name" value="Alcohol_oxidase"/>
    <property type="match status" value="1"/>
</dbReference>
<keyword evidence="2 3" id="KW-0274">FAD</keyword>
<dbReference type="InParanoid" id="A0A1S4F6I4"/>
<gene>
    <name evidence="6" type="primary">5563958</name>
</gene>
<dbReference type="EnsemblMetazoa" id="AAEL004009-RA">
    <property type="protein sequence ID" value="AAEL004009-PA"/>
    <property type="gene ID" value="AAEL004009"/>
</dbReference>
<reference evidence="6" key="2">
    <citation type="submission" date="2020-05" db="UniProtKB">
        <authorList>
            <consortium name="EnsemblMetazoa"/>
        </authorList>
    </citation>
    <scope>IDENTIFICATION</scope>
    <source>
        <strain evidence="6">LVP_AGWG</strain>
    </source>
</reference>
<dbReference type="PANTHER" id="PTHR11552:SF208">
    <property type="entry name" value="RE36204P-RELATED"/>
    <property type="match status" value="1"/>
</dbReference>
<dbReference type="Gene3D" id="3.50.50.60">
    <property type="entry name" value="FAD/NAD(P)-binding domain"/>
    <property type="match status" value="1"/>
</dbReference>
<dbReference type="PROSITE" id="PS00623">
    <property type="entry name" value="GMC_OXRED_1"/>
    <property type="match status" value="1"/>
</dbReference>
<dbReference type="PROSITE" id="PS00624">
    <property type="entry name" value="GMC_OXRED_2"/>
    <property type="match status" value="1"/>
</dbReference>
<dbReference type="GO" id="GO:0050660">
    <property type="term" value="F:flavin adenine dinucleotide binding"/>
    <property type="evidence" value="ECO:0007669"/>
    <property type="project" value="InterPro"/>
</dbReference>
<evidence type="ECO:0000259" key="4">
    <source>
        <dbReference type="PROSITE" id="PS00623"/>
    </source>
</evidence>
<dbReference type="Proteomes" id="UP000008820">
    <property type="component" value="Chromosome 3"/>
</dbReference>
<dbReference type="Pfam" id="PF05199">
    <property type="entry name" value="GMC_oxred_C"/>
    <property type="match status" value="1"/>
</dbReference>
<organism evidence="6 7">
    <name type="scientific">Aedes aegypti</name>
    <name type="common">Yellowfever mosquito</name>
    <name type="synonym">Culex aegypti</name>
    <dbReference type="NCBI Taxonomy" id="7159"/>
    <lineage>
        <taxon>Eukaryota</taxon>
        <taxon>Metazoa</taxon>
        <taxon>Ecdysozoa</taxon>
        <taxon>Arthropoda</taxon>
        <taxon>Hexapoda</taxon>
        <taxon>Insecta</taxon>
        <taxon>Pterygota</taxon>
        <taxon>Neoptera</taxon>
        <taxon>Endopterygota</taxon>
        <taxon>Diptera</taxon>
        <taxon>Nematocera</taxon>
        <taxon>Culicoidea</taxon>
        <taxon>Culicidae</taxon>
        <taxon>Culicinae</taxon>
        <taxon>Aedini</taxon>
        <taxon>Aedes</taxon>
        <taxon>Stegomyia</taxon>
    </lineage>
</organism>
<sequence length="628" mass="69436">MAFSAKFCVLALAIVILCIGSGDAFFFLLKSLAHIGRYDDGYDDQYNYVQPTYGNPQVKEIPEYDFIIVGAGPAGCVLANRLSENARWKVLLLEAGPGENELNNIPILTTFLQNSQYNWADVAEAQNESCWGMIDQRCSIPHGKGLGGSTLINYMMYTRGNPADYDRWAAMGNPGWSHNEVYPYFLKTERASLRGLENSSYHGYDGELSVEFPPFRTDLARTFVKGAREIGHKKIDYNGKGQLGVSYVQTNTINGMRQTAYRALIEPILANRPNLHVKAYSRVTKILINPNTKSAYGVTYTKNFRNFDIHARKEVIVTAGAINTPQLLMLSGIGPEDLLQDIKVPVVQKLPVGQNMIDSIVFNGLTFVLNETGRALLTDSRFQLNSIADYFNGQGPLTVPGGVEAVDFLQTSRADQPGVPDVAVIFSTGSLVSDGGLGLRSGKRIKTSLYNKVYKPLETLPNDQWTATVALLHPKSRGYIKLRNANPFNSPKIHTNYLTEDDDVETLLEGIKEAVRLSKSPSMKRYDARVLGIPLPNCKQYEISDDDYWRCAIRTLSSTAYQQLGTCKMGPQGDPTAVVSSDLEVHGVENLRVADVSVVPTTISGHSAAIDYMIGEKAADLIKQRWNM</sequence>
<dbReference type="AlphaFoldDB" id="A0A1S4F6I4"/>
<dbReference type="InterPro" id="IPR000172">
    <property type="entry name" value="GMC_OxRdtase_N"/>
</dbReference>
<evidence type="ECO:0000256" key="3">
    <source>
        <dbReference type="RuleBase" id="RU003968"/>
    </source>
</evidence>
<evidence type="ECO:0000256" key="1">
    <source>
        <dbReference type="ARBA" id="ARBA00010790"/>
    </source>
</evidence>
<evidence type="ECO:0000313" key="7">
    <source>
        <dbReference type="Proteomes" id="UP000008820"/>
    </source>
</evidence>
<feature type="domain" description="Glucose-methanol-choline oxidoreductase N-terminal" evidence="4">
    <location>
        <begin position="143"/>
        <end position="166"/>
    </location>
</feature>
<comment type="cofactor">
    <cofactor evidence="2">
        <name>FAD</name>
        <dbReference type="ChEBI" id="CHEBI:57692"/>
    </cofactor>
</comment>
<dbReference type="InterPro" id="IPR012132">
    <property type="entry name" value="GMC_OxRdtase"/>
</dbReference>
<keyword evidence="3" id="KW-0285">Flavoprotein</keyword>
<keyword evidence="7" id="KW-1185">Reference proteome</keyword>
<name>A0A1S4F6I4_AEDAE</name>
<dbReference type="OrthoDB" id="269227at2759"/>
<dbReference type="SUPFAM" id="SSF51905">
    <property type="entry name" value="FAD/NAD(P)-binding domain"/>
    <property type="match status" value="1"/>
</dbReference>
<feature type="domain" description="Glucose-methanol-choline oxidoreductase N-terminal" evidence="5">
    <location>
        <begin position="320"/>
        <end position="334"/>
    </location>
</feature>
<protein>
    <recommendedName>
        <fullName evidence="4 5">Glucose-methanol-choline oxidoreductase N-terminal domain-containing protein</fullName>
    </recommendedName>
</protein>
<dbReference type="Pfam" id="PF00732">
    <property type="entry name" value="GMC_oxred_N"/>
    <property type="match status" value="1"/>
</dbReference>
<comment type="similarity">
    <text evidence="1 3">Belongs to the GMC oxidoreductase family.</text>
</comment>
<dbReference type="InterPro" id="IPR007867">
    <property type="entry name" value="GMC_OxRtase_C"/>
</dbReference>
<evidence type="ECO:0000259" key="5">
    <source>
        <dbReference type="PROSITE" id="PS00624"/>
    </source>
</evidence>
<dbReference type="InterPro" id="IPR036188">
    <property type="entry name" value="FAD/NAD-bd_sf"/>
</dbReference>
<feature type="binding site" evidence="2">
    <location>
        <position position="283"/>
    </location>
    <ligand>
        <name>FAD</name>
        <dbReference type="ChEBI" id="CHEBI:57692"/>
    </ligand>
</feature>
<dbReference type="PANTHER" id="PTHR11552">
    <property type="entry name" value="GLUCOSE-METHANOL-CHOLINE GMC OXIDOREDUCTASE"/>
    <property type="match status" value="1"/>
</dbReference>
<accession>A0A1S4F6I4</accession>
<dbReference type="SUPFAM" id="SSF54373">
    <property type="entry name" value="FAD-linked reductases, C-terminal domain"/>
    <property type="match status" value="1"/>
</dbReference>
<evidence type="ECO:0000313" key="6">
    <source>
        <dbReference type="EnsemblMetazoa" id="AAEL004009-PA"/>
    </source>
</evidence>